<dbReference type="InterPro" id="IPR036249">
    <property type="entry name" value="Thioredoxin-like_sf"/>
</dbReference>
<dbReference type="PANTHER" id="PTHR10168">
    <property type="entry name" value="GLUTAREDOXIN"/>
    <property type="match status" value="1"/>
</dbReference>
<dbReference type="Pfam" id="PF00462">
    <property type="entry name" value="Glutaredoxin"/>
    <property type="match status" value="1"/>
</dbReference>
<comment type="subcellular location">
    <subcellularLocation>
        <location evidence="1">Cytoplasm</location>
    </subcellularLocation>
</comment>
<keyword evidence="3" id="KW-0963">Cytoplasm</keyword>
<dbReference type="InterPro" id="IPR014025">
    <property type="entry name" value="Glutaredoxin_subgr"/>
</dbReference>
<dbReference type="OrthoDB" id="3176171at2759"/>
<dbReference type="InterPro" id="IPR011905">
    <property type="entry name" value="GlrX-like_pln_2"/>
</dbReference>
<protein>
    <recommendedName>
        <fullName evidence="5">Glutaredoxin domain-containing protein</fullName>
    </recommendedName>
</protein>
<evidence type="ECO:0000256" key="2">
    <source>
        <dbReference type="ARBA" id="ARBA00007568"/>
    </source>
</evidence>
<keyword evidence="4" id="KW-0676">Redox-active center</keyword>
<dbReference type="GO" id="GO:0005737">
    <property type="term" value="C:cytoplasm"/>
    <property type="evidence" value="ECO:0007669"/>
    <property type="project" value="UniProtKB-SubCell"/>
</dbReference>
<dbReference type="PRINTS" id="PR00160">
    <property type="entry name" value="GLUTAREDOXIN"/>
</dbReference>
<accession>A0A835QUA1</accession>
<dbReference type="CDD" id="cd03419">
    <property type="entry name" value="GRX_GRXh_1_2_like"/>
    <property type="match status" value="1"/>
</dbReference>
<dbReference type="AlphaFoldDB" id="A0A835QUA1"/>
<dbReference type="Gene3D" id="3.40.30.10">
    <property type="entry name" value="Glutaredoxin"/>
    <property type="match status" value="1"/>
</dbReference>
<gene>
    <name evidence="6" type="ORF">HPP92_010653</name>
</gene>
<keyword evidence="7" id="KW-1185">Reference proteome</keyword>
<dbReference type="PROSITE" id="PS51354">
    <property type="entry name" value="GLUTAREDOXIN_2"/>
    <property type="match status" value="1"/>
</dbReference>
<evidence type="ECO:0000313" key="6">
    <source>
        <dbReference type="EMBL" id="KAG0479795.1"/>
    </source>
</evidence>
<evidence type="ECO:0000256" key="3">
    <source>
        <dbReference type="ARBA" id="ARBA00022490"/>
    </source>
</evidence>
<feature type="domain" description="Glutaredoxin" evidence="5">
    <location>
        <begin position="13"/>
        <end position="77"/>
    </location>
</feature>
<comment type="similarity">
    <text evidence="2">Belongs to the glutaredoxin family. CC-type subfamily.</text>
</comment>
<dbReference type="InterPro" id="IPR002109">
    <property type="entry name" value="Glutaredoxin"/>
</dbReference>
<dbReference type="EMBL" id="JADCNL010000005">
    <property type="protein sequence ID" value="KAG0479795.1"/>
    <property type="molecule type" value="Genomic_DNA"/>
</dbReference>
<dbReference type="NCBIfam" id="TIGR02189">
    <property type="entry name" value="GlrX-like_plant"/>
    <property type="match status" value="1"/>
</dbReference>
<proteinExistence type="inferred from homology"/>
<dbReference type="SUPFAM" id="SSF52833">
    <property type="entry name" value="Thioredoxin-like"/>
    <property type="match status" value="1"/>
</dbReference>
<comment type="caution">
    <text evidence="6">The sequence shown here is derived from an EMBL/GenBank/DDBJ whole genome shotgun (WGS) entry which is preliminary data.</text>
</comment>
<evidence type="ECO:0000313" key="7">
    <source>
        <dbReference type="Proteomes" id="UP000636800"/>
    </source>
</evidence>
<organism evidence="6 7">
    <name type="scientific">Vanilla planifolia</name>
    <name type="common">Vanilla</name>
    <dbReference type="NCBI Taxonomy" id="51239"/>
    <lineage>
        <taxon>Eukaryota</taxon>
        <taxon>Viridiplantae</taxon>
        <taxon>Streptophyta</taxon>
        <taxon>Embryophyta</taxon>
        <taxon>Tracheophyta</taxon>
        <taxon>Spermatophyta</taxon>
        <taxon>Magnoliopsida</taxon>
        <taxon>Liliopsida</taxon>
        <taxon>Asparagales</taxon>
        <taxon>Orchidaceae</taxon>
        <taxon>Vanilloideae</taxon>
        <taxon>Vanilleae</taxon>
        <taxon>Vanilla</taxon>
    </lineage>
</organism>
<evidence type="ECO:0000256" key="1">
    <source>
        <dbReference type="ARBA" id="ARBA00004496"/>
    </source>
</evidence>
<evidence type="ECO:0000259" key="5">
    <source>
        <dbReference type="Pfam" id="PF00462"/>
    </source>
</evidence>
<evidence type="ECO:0000256" key="4">
    <source>
        <dbReference type="ARBA" id="ARBA00023284"/>
    </source>
</evidence>
<reference evidence="6 7" key="1">
    <citation type="journal article" date="2020" name="Nat. Food">
        <title>A phased Vanilla planifolia genome enables genetic improvement of flavour and production.</title>
        <authorList>
            <person name="Hasing T."/>
            <person name="Tang H."/>
            <person name="Brym M."/>
            <person name="Khazi F."/>
            <person name="Huang T."/>
            <person name="Chambers A.H."/>
        </authorList>
    </citation>
    <scope>NUCLEOTIDE SEQUENCE [LARGE SCALE GENOMIC DNA]</scope>
    <source>
        <tissue evidence="6">Leaf</tissue>
    </source>
</reference>
<dbReference type="Proteomes" id="UP000636800">
    <property type="component" value="Chromosome 5"/>
</dbReference>
<sequence length="104" mass="11399">MERVNGLVSRKPVVIFSKSSCCMCHTVKTLFSELGVNADVHELDEEPQGREVHIALSKLVVRSTAIIPMVFIGGRMIGSTDKIMSLHLKGQLVPLLKDAGALWL</sequence>
<name>A0A835QUA1_VANPL</name>